<comment type="caution">
    <text evidence="2">The sequence shown here is derived from an EMBL/GenBank/DDBJ whole genome shotgun (WGS) entry which is preliminary data.</text>
</comment>
<dbReference type="EMBL" id="JABFTP020000021">
    <property type="protein sequence ID" value="KAL3268216.1"/>
    <property type="molecule type" value="Genomic_DNA"/>
</dbReference>
<protein>
    <recommendedName>
        <fullName evidence="1">URB1 N-terminal domain-containing protein</fullName>
    </recommendedName>
</protein>
<dbReference type="InterPro" id="IPR039844">
    <property type="entry name" value="URB1"/>
</dbReference>
<organism evidence="2 3">
    <name type="scientific">Cryptolaemus montrouzieri</name>
    <dbReference type="NCBI Taxonomy" id="559131"/>
    <lineage>
        <taxon>Eukaryota</taxon>
        <taxon>Metazoa</taxon>
        <taxon>Ecdysozoa</taxon>
        <taxon>Arthropoda</taxon>
        <taxon>Hexapoda</taxon>
        <taxon>Insecta</taxon>
        <taxon>Pterygota</taxon>
        <taxon>Neoptera</taxon>
        <taxon>Endopterygota</taxon>
        <taxon>Coleoptera</taxon>
        <taxon>Polyphaga</taxon>
        <taxon>Cucujiformia</taxon>
        <taxon>Coccinelloidea</taxon>
        <taxon>Coccinellidae</taxon>
        <taxon>Scymninae</taxon>
        <taxon>Scymnini</taxon>
        <taxon>Cryptolaemus</taxon>
    </lineage>
</organism>
<keyword evidence="3" id="KW-1185">Reference proteome</keyword>
<evidence type="ECO:0000313" key="2">
    <source>
        <dbReference type="EMBL" id="KAL3268216.1"/>
    </source>
</evidence>
<evidence type="ECO:0000259" key="1">
    <source>
        <dbReference type="Pfam" id="PF11707"/>
    </source>
</evidence>
<name>A0ABD2MP90_9CUCU</name>
<accession>A0ABD2MP90</accession>
<dbReference type="AlphaFoldDB" id="A0ABD2MP90"/>
<sequence length="413" mass="47695">MILCTSHKYGVIFRDPLVGMGKKTQNALIFTVLDSMDSPWDHSYASELVIKICSACPDLTKYVWNNLKEALELRYSEKWLKVVNFVKRLIAKLQPSCLEPYVKNLNINQISQLITILVAPLPILKIMIPENCTYELQIIRYNAITLILSFSKSIFSFIEACEKWLNKEQLDKLKIQLETYVERNFPRSETLLKNWNEQDKTEESTGFNPLQYLSSVCDILECYITLSPGLLESLKFSHSDLKILLETIDSISTDSNEETGHLKIKIVDLFLYVNPSVFALTSDSFIFFLSFLLKASHQDVQIHDFRSLTVLKKFLKNTGIFDYGFEKEVNIWINGIFSLKIFNENISSFFGETIRLTHSKIDDYLKILSSIQQEIKIKNESSKYNDNLPLSPMLLGILEYSGKIDIEKTFHLI</sequence>
<dbReference type="InterPro" id="IPR021714">
    <property type="entry name" value="URB1_N"/>
</dbReference>
<dbReference type="Proteomes" id="UP001516400">
    <property type="component" value="Unassembled WGS sequence"/>
</dbReference>
<dbReference type="PANTHER" id="PTHR13500:SF0">
    <property type="entry name" value="NUCLEOLAR PRE-RIBOSOMAL-ASSOCIATED PROTEIN 1"/>
    <property type="match status" value="1"/>
</dbReference>
<gene>
    <name evidence="2" type="ORF">HHI36_007340</name>
</gene>
<dbReference type="Pfam" id="PF11707">
    <property type="entry name" value="Npa1"/>
    <property type="match status" value="1"/>
</dbReference>
<dbReference type="PANTHER" id="PTHR13500">
    <property type="entry name" value="NUCLEOLAR PRERIBOSOMAL-ASSOCIATED PROTEIN 1"/>
    <property type="match status" value="1"/>
</dbReference>
<proteinExistence type="predicted"/>
<evidence type="ECO:0000313" key="3">
    <source>
        <dbReference type="Proteomes" id="UP001516400"/>
    </source>
</evidence>
<feature type="domain" description="URB1 N-terminal" evidence="1">
    <location>
        <begin position="2"/>
        <end position="80"/>
    </location>
</feature>
<reference evidence="2 3" key="1">
    <citation type="journal article" date="2021" name="BMC Biol.">
        <title>Horizontally acquired antibacterial genes associated with adaptive radiation of ladybird beetles.</title>
        <authorList>
            <person name="Li H.S."/>
            <person name="Tang X.F."/>
            <person name="Huang Y.H."/>
            <person name="Xu Z.Y."/>
            <person name="Chen M.L."/>
            <person name="Du X.Y."/>
            <person name="Qiu B.Y."/>
            <person name="Chen P.T."/>
            <person name="Zhang W."/>
            <person name="Slipinski A."/>
            <person name="Escalona H.E."/>
            <person name="Waterhouse R.M."/>
            <person name="Zwick A."/>
            <person name="Pang H."/>
        </authorList>
    </citation>
    <scope>NUCLEOTIDE SEQUENCE [LARGE SCALE GENOMIC DNA]</scope>
    <source>
        <strain evidence="2">SYSU2018</strain>
    </source>
</reference>